<dbReference type="GeneID" id="54584232"/>
<gene>
    <name evidence="2" type="ORF">BU26DRAFT_529477</name>
</gene>
<evidence type="ECO:0000313" key="3">
    <source>
        <dbReference type="Proteomes" id="UP000800094"/>
    </source>
</evidence>
<dbReference type="AlphaFoldDB" id="A0A6A6IQ09"/>
<proteinExistence type="predicted"/>
<dbReference type="GO" id="GO:0016787">
    <property type="term" value="F:hydrolase activity"/>
    <property type="evidence" value="ECO:0007669"/>
    <property type="project" value="UniProtKB-KW"/>
</dbReference>
<keyword evidence="1" id="KW-0378">Hydrolase</keyword>
<dbReference type="Gene3D" id="3.40.50.1000">
    <property type="entry name" value="HAD superfamily/HAD-like"/>
    <property type="match status" value="1"/>
</dbReference>
<dbReference type="InterPro" id="IPR051540">
    <property type="entry name" value="S-2-haloacid_dehalogenase"/>
</dbReference>
<dbReference type="InterPro" id="IPR023198">
    <property type="entry name" value="PGP-like_dom2"/>
</dbReference>
<dbReference type="SUPFAM" id="SSF56784">
    <property type="entry name" value="HAD-like"/>
    <property type="match status" value="1"/>
</dbReference>
<dbReference type="Pfam" id="PF00702">
    <property type="entry name" value="Hydrolase"/>
    <property type="match status" value="1"/>
</dbReference>
<dbReference type="PANTHER" id="PTHR43316:SF4">
    <property type="entry name" value="ACID DEHALOGENASE, PUTATIVE (AFU_ORTHOLOGUE AFUA_8G05870)-RELATED"/>
    <property type="match status" value="1"/>
</dbReference>
<reference evidence="2" key="1">
    <citation type="journal article" date="2020" name="Stud. Mycol.">
        <title>101 Dothideomycetes genomes: a test case for predicting lifestyles and emergence of pathogens.</title>
        <authorList>
            <person name="Haridas S."/>
            <person name="Albert R."/>
            <person name="Binder M."/>
            <person name="Bloem J."/>
            <person name="Labutti K."/>
            <person name="Salamov A."/>
            <person name="Andreopoulos B."/>
            <person name="Baker S."/>
            <person name="Barry K."/>
            <person name="Bills G."/>
            <person name="Bluhm B."/>
            <person name="Cannon C."/>
            <person name="Castanera R."/>
            <person name="Culley D."/>
            <person name="Daum C."/>
            <person name="Ezra D."/>
            <person name="Gonzalez J."/>
            <person name="Henrissat B."/>
            <person name="Kuo A."/>
            <person name="Liang C."/>
            <person name="Lipzen A."/>
            <person name="Lutzoni F."/>
            <person name="Magnuson J."/>
            <person name="Mondo S."/>
            <person name="Nolan M."/>
            <person name="Ohm R."/>
            <person name="Pangilinan J."/>
            <person name="Park H.-J."/>
            <person name="Ramirez L."/>
            <person name="Alfaro M."/>
            <person name="Sun H."/>
            <person name="Tritt A."/>
            <person name="Yoshinaga Y."/>
            <person name="Zwiers L.-H."/>
            <person name="Turgeon B."/>
            <person name="Goodwin S."/>
            <person name="Spatafora J."/>
            <person name="Crous P."/>
            <person name="Grigoriev I."/>
        </authorList>
    </citation>
    <scope>NUCLEOTIDE SEQUENCE</scope>
    <source>
        <strain evidence="2">CBS 122368</strain>
    </source>
</reference>
<dbReference type="InterPro" id="IPR036412">
    <property type="entry name" value="HAD-like_sf"/>
</dbReference>
<dbReference type="InterPro" id="IPR023214">
    <property type="entry name" value="HAD_sf"/>
</dbReference>
<accession>A0A6A6IQ09</accession>
<organism evidence="2 3">
    <name type="scientific">Trematosphaeria pertusa</name>
    <dbReference type="NCBI Taxonomy" id="390896"/>
    <lineage>
        <taxon>Eukaryota</taxon>
        <taxon>Fungi</taxon>
        <taxon>Dikarya</taxon>
        <taxon>Ascomycota</taxon>
        <taxon>Pezizomycotina</taxon>
        <taxon>Dothideomycetes</taxon>
        <taxon>Pleosporomycetidae</taxon>
        <taxon>Pleosporales</taxon>
        <taxon>Massarineae</taxon>
        <taxon>Trematosphaeriaceae</taxon>
        <taxon>Trematosphaeria</taxon>
    </lineage>
</organism>
<sequence>MNPAKKHIVFDVVGTLVSYDYFFTAIDARLGPALSTHNLPAKLLGFAWLESAEREYTYLSLSGKYVAFRDVFKAVFFRVLHSAGVSEPRRVATEGDVAFLMGEYRRCEARDGAKECVDRLVGEGWTVWAFTSGERERVKGYLRRVGVGKPELRVYEGLKGRMGVEAEGVGKLWYAAAHAWDVSAAGRAGFNTAYCTVLEREALPEIFGRTDVMADTLPELADRVVANTTSRSLPAGRTDGC</sequence>
<keyword evidence="3" id="KW-1185">Reference proteome</keyword>
<dbReference type="PANTHER" id="PTHR43316">
    <property type="entry name" value="HYDROLASE, HALOACID DELAHOGENASE-RELATED"/>
    <property type="match status" value="1"/>
</dbReference>
<name>A0A6A6IQ09_9PLEO</name>
<dbReference type="Gene3D" id="1.10.150.240">
    <property type="entry name" value="Putative phosphatase, domain 2"/>
    <property type="match status" value="1"/>
</dbReference>
<dbReference type="EMBL" id="ML987192">
    <property type="protein sequence ID" value="KAF2252349.1"/>
    <property type="molecule type" value="Genomic_DNA"/>
</dbReference>
<dbReference type="RefSeq" id="XP_033687353.1">
    <property type="nucleotide sequence ID" value="XM_033830902.1"/>
</dbReference>
<evidence type="ECO:0000256" key="1">
    <source>
        <dbReference type="ARBA" id="ARBA00022801"/>
    </source>
</evidence>
<dbReference type="OrthoDB" id="2363873at2759"/>
<dbReference type="Proteomes" id="UP000800094">
    <property type="component" value="Unassembled WGS sequence"/>
</dbReference>
<evidence type="ECO:0000313" key="2">
    <source>
        <dbReference type="EMBL" id="KAF2252349.1"/>
    </source>
</evidence>
<protein>
    <submittedName>
        <fullName evidence="2">HAD-like protein</fullName>
    </submittedName>
</protein>